<gene>
    <name evidence="3" type="ORF">MBM_02551</name>
</gene>
<dbReference type="HOGENOM" id="CLU_2590234_0_0_1"/>
<protein>
    <submittedName>
        <fullName evidence="3">Uncharacterized protein</fullName>
    </submittedName>
</protein>
<feature type="signal peptide" evidence="2">
    <location>
        <begin position="1"/>
        <end position="18"/>
    </location>
</feature>
<reference evidence="3 4" key="1">
    <citation type="journal article" date="2012" name="BMC Genomics">
        <title>Sequencing the genome of Marssonina brunnea reveals fungus-poplar co-evolution.</title>
        <authorList>
            <person name="Zhu S."/>
            <person name="Cao Y.-Z."/>
            <person name="Jiang C."/>
            <person name="Tan B.-Y."/>
            <person name="Wang Z."/>
            <person name="Feng S."/>
            <person name="Zhang L."/>
            <person name="Su X.-H."/>
            <person name="Brejova B."/>
            <person name="Vinar T."/>
            <person name="Xu M."/>
            <person name="Wang M.-X."/>
            <person name="Zhang S.-G."/>
            <person name="Huang M.-R."/>
            <person name="Wu R."/>
            <person name="Zhou Y."/>
        </authorList>
    </citation>
    <scope>NUCLEOTIDE SEQUENCE [LARGE SCALE GENOMIC DNA]</scope>
    <source>
        <strain evidence="3 4">MB_m1</strain>
    </source>
</reference>
<feature type="transmembrane region" description="Helical" evidence="1">
    <location>
        <begin position="60"/>
        <end position="79"/>
    </location>
</feature>
<dbReference type="GeneID" id="18758486"/>
<dbReference type="InParanoid" id="K1Y2D2"/>
<keyword evidence="1" id="KW-0812">Transmembrane</keyword>
<accession>K1Y2D2</accession>
<sequence length="80" mass="7688">MQFSLVSVFAVMASVVAAENAYAGVAYPSGAVTTPSPVASTGVGSAPSPTGSPIVFSGDASFNGVSALGMIVAGGFALFL</sequence>
<keyword evidence="1" id="KW-0472">Membrane</keyword>
<dbReference type="Proteomes" id="UP000006753">
    <property type="component" value="Unassembled WGS sequence"/>
</dbReference>
<organism evidence="3 4">
    <name type="scientific">Marssonina brunnea f. sp. multigermtubi (strain MB_m1)</name>
    <name type="common">Marssonina leaf spot fungus</name>
    <dbReference type="NCBI Taxonomy" id="1072389"/>
    <lineage>
        <taxon>Eukaryota</taxon>
        <taxon>Fungi</taxon>
        <taxon>Dikarya</taxon>
        <taxon>Ascomycota</taxon>
        <taxon>Pezizomycotina</taxon>
        <taxon>Leotiomycetes</taxon>
        <taxon>Helotiales</taxon>
        <taxon>Drepanopezizaceae</taxon>
        <taxon>Drepanopeziza</taxon>
    </lineage>
</organism>
<dbReference type="KEGG" id="mbe:MBM_02551"/>
<dbReference type="OrthoDB" id="3551079at2759"/>
<feature type="chain" id="PRO_5003853619" evidence="2">
    <location>
        <begin position="19"/>
        <end position="80"/>
    </location>
</feature>
<proteinExistence type="predicted"/>
<dbReference type="EMBL" id="JH921431">
    <property type="protein sequence ID" value="EKD19314.1"/>
    <property type="molecule type" value="Genomic_DNA"/>
</dbReference>
<keyword evidence="2" id="KW-0732">Signal</keyword>
<keyword evidence="1" id="KW-1133">Transmembrane helix</keyword>
<evidence type="ECO:0000313" key="4">
    <source>
        <dbReference type="Proteomes" id="UP000006753"/>
    </source>
</evidence>
<name>K1Y2D2_MARBU</name>
<evidence type="ECO:0000256" key="1">
    <source>
        <dbReference type="SAM" id="Phobius"/>
    </source>
</evidence>
<evidence type="ECO:0000313" key="3">
    <source>
        <dbReference type="EMBL" id="EKD19314.1"/>
    </source>
</evidence>
<evidence type="ECO:0000256" key="2">
    <source>
        <dbReference type="SAM" id="SignalP"/>
    </source>
</evidence>
<dbReference type="RefSeq" id="XP_007290440.1">
    <property type="nucleotide sequence ID" value="XM_007290378.1"/>
</dbReference>
<keyword evidence="4" id="KW-1185">Reference proteome</keyword>
<dbReference type="AlphaFoldDB" id="K1Y2D2"/>